<evidence type="ECO:0000256" key="6">
    <source>
        <dbReference type="ARBA" id="ARBA00022729"/>
    </source>
</evidence>
<evidence type="ECO:0000256" key="1">
    <source>
        <dbReference type="ARBA" id="ARBA00004251"/>
    </source>
</evidence>
<keyword evidence="3" id="KW-1003">Cell membrane</keyword>
<evidence type="ECO:0000256" key="3">
    <source>
        <dbReference type="ARBA" id="ARBA00022475"/>
    </source>
</evidence>
<evidence type="ECO:0000256" key="2">
    <source>
        <dbReference type="ARBA" id="ARBA00009592"/>
    </source>
</evidence>
<evidence type="ECO:0000313" key="14">
    <source>
        <dbReference type="EMBL" id="RLM68891.1"/>
    </source>
</evidence>
<keyword evidence="8 11" id="KW-1133">Transmembrane helix</keyword>
<proteinExistence type="inferred from homology"/>
<dbReference type="InterPro" id="IPR001611">
    <property type="entry name" value="Leu-rich_rpt"/>
</dbReference>
<evidence type="ECO:0000313" key="15">
    <source>
        <dbReference type="Proteomes" id="UP000275267"/>
    </source>
</evidence>
<keyword evidence="7" id="KW-0677">Repeat</keyword>
<keyword evidence="9 11" id="KW-0472">Membrane</keyword>
<sequence>MLRCHPLSSCYLLLFIAILPATGCGGDGASQCHQDQRDALLRLKASFRFNPGVSDCPPGYQRSPFKDKNLSSWKEHTNCCTWEGVTCDSTLGYVTALDLSDFAISGNLSSSDMFKLTSLRFLSLACNDFDASPWPSPGFEKLTHLKYLDLSYSGLPGDLRIEKGQLSNVVTLNLSGLDLKALNFVTLIDSLGNLQQLYLQDVKISVSPTDLAHASSASTTSGLKELSMRRCSIANGRFDTFLANLLFRSKLADLVMLDLSDFDLTSLSLHALIDSLGNLQKLYLENVKISASPKDLAHASSANKSSGLKELSMRQCTITSGRFDTVLTKLPLFHNLMKLDLSVLDLKNLSLDALINNLGSLQNLYLDFVNISVSPIRSVHASPINTTPVLQELSMIDCGLTGTFPSWIFHIKNLVLDVSQNENLCGELPEFIQGSALQVLTPRGTKFSGKIPESIGNLRNLTMLDLSNCQFHGLVPPYAHLWPKIRVVDLSSNNLTGSLPSHGSLPLHNLTNSIMPEFWSRFNFAEYLSLAKNNLTGEVSPLIFNVTSIQVLDLSFNSFSGLIPPFLLKYNKGIEILILRSNNFHGSLPPDISKECLLEILDLNGNKLEGKLPESMVNCDKLQVLDLGQNLIVDTFPEWLGVLPLLEVLVLRSNGFHGQVDHYRMSKQIRPFFPMLQVLDLSSNSFNGSVPTQFLKKLKAMMTFCSGAPGMYVGILGPESAATPGPTIVNPLPDYKDPVRIFSIYRSLDLSNNNFEGIIPDVIGNLKCLRELNLSRNSLTGGIPPQIANMLQLESLDLSYNQLSGEIPPAMAEMSFLGVLNLSYNHLSGMIPQSSQFLTFPETSFLGNDGLCGKPLPRPCDPNHTPSAAATPGSSKELNWEFLSIEAGVVSGLIIVFVTMLLWSNGRRWLYWQVDKFLLDVLQPWIRGRRH</sequence>
<evidence type="ECO:0000256" key="7">
    <source>
        <dbReference type="ARBA" id="ARBA00022737"/>
    </source>
</evidence>
<evidence type="ECO:0000259" key="13">
    <source>
        <dbReference type="Pfam" id="PF08263"/>
    </source>
</evidence>
<dbReference type="InterPro" id="IPR013210">
    <property type="entry name" value="LRR_N_plant-typ"/>
</dbReference>
<dbReference type="InterPro" id="IPR003591">
    <property type="entry name" value="Leu-rich_rpt_typical-subtyp"/>
</dbReference>
<evidence type="ECO:0000256" key="4">
    <source>
        <dbReference type="ARBA" id="ARBA00022614"/>
    </source>
</evidence>
<reference evidence="15" key="1">
    <citation type="journal article" date="2019" name="Nat. Commun.">
        <title>The genome of broomcorn millet.</title>
        <authorList>
            <person name="Zou C."/>
            <person name="Miki D."/>
            <person name="Li D."/>
            <person name="Tang Q."/>
            <person name="Xiao L."/>
            <person name="Rajput S."/>
            <person name="Deng P."/>
            <person name="Jia W."/>
            <person name="Huang R."/>
            <person name="Zhang M."/>
            <person name="Sun Y."/>
            <person name="Hu J."/>
            <person name="Fu X."/>
            <person name="Schnable P.S."/>
            <person name="Li F."/>
            <person name="Zhang H."/>
            <person name="Feng B."/>
            <person name="Zhu X."/>
            <person name="Liu R."/>
            <person name="Schnable J.C."/>
            <person name="Zhu J.-K."/>
            <person name="Zhang H."/>
        </authorList>
    </citation>
    <scope>NUCLEOTIDE SEQUENCE [LARGE SCALE GENOMIC DNA]</scope>
</reference>
<dbReference type="AlphaFoldDB" id="A0A3L6Q197"/>
<dbReference type="STRING" id="4540.A0A3L6Q197"/>
<evidence type="ECO:0000256" key="9">
    <source>
        <dbReference type="ARBA" id="ARBA00023136"/>
    </source>
</evidence>
<evidence type="ECO:0000256" key="10">
    <source>
        <dbReference type="ARBA" id="ARBA00023180"/>
    </source>
</evidence>
<keyword evidence="15" id="KW-1185">Reference proteome</keyword>
<dbReference type="Pfam" id="PF00560">
    <property type="entry name" value="LRR_1"/>
    <property type="match status" value="3"/>
</dbReference>
<feature type="domain" description="Leucine-rich repeat-containing N-terminal plant-type" evidence="13">
    <location>
        <begin position="33"/>
        <end position="88"/>
    </location>
</feature>
<dbReference type="Pfam" id="PF08263">
    <property type="entry name" value="LRRNT_2"/>
    <property type="match status" value="1"/>
</dbReference>
<evidence type="ECO:0000256" key="8">
    <source>
        <dbReference type="ARBA" id="ARBA00022989"/>
    </source>
</evidence>
<evidence type="ECO:0000256" key="12">
    <source>
        <dbReference type="SAM" id="SignalP"/>
    </source>
</evidence>
<dbReference type="Pfam" id="PF13855">
    <property type="entry name" value="LRR_8"/>
    <property type="match status" value="2"/>
</dbReference>
<accession>A0A3L6Q197</accession>
<protein>
    <recommendedName>
        <fullName evidence="13">Leucine-rich repeat-containing N-terminal plant-type domain-containing protein</fullName>
    </recommendedName>
</protein>
<gene>
    <name evidence="14" type="ORF">C2845_PM17G02290</name>
</gene>
<feature type="chain" id="PRO_5018146276" description="Leucine-rich repeat-containing N-terminal plant-type domain-containing protein" evidence="12">
    <location>
        <begin position="26"/>
        <end position="931"/>
    </location>
</feature>
<dbReference type="PANTHER" id="PTHR48061:SF14">
    <property type="entry name" value="LEUCINE-RICH REPEAT-CONTAINING N-TERMINAL PLANT-TYPE DOMAIN-CONTAINING PROTEIN"/>
    <property type="match status" value="1"/>
</dbReference>
<keyword evidence="5 11" id="KW-0812">Transmembrane</keyword>
<evidence type="ECO:0000256" key="5">
    <source>
        <dbReference type="ARBA" id="ARBA00022692"/>
    </source>
</evidence>
<dbReference type="FunFam" id="3.80.10.10:FF:000213">
    <property type="entry name" value="Tyrosine-sulfated glycopeptide receptor 1"/>
    <property type="match status" value="1"/>
</dbReference>
<comment type="subcellular location">
    <subcellularLocation>
        <location evidence="1">Cell membrane</location>
        <topology evidence="1">Single-pass type I membrane protein</topology>
    </subcellularLocation>
</comment>
<comment type="caution">
    <text evidence="14">The sequence shown here is derived from an EMBL/GenBank/DDBJ whole genome shotgun (WGS) entry which is preliminary data.</text>
</comment>
<dbReference type="EMBL" id="PQIB02000014">
    <property type="protein sequence ID" value="RLM68891.1"/>
    <property type="molecule type" value="Genomic_DNA"/>
</dbReference>
<feature type="signal peptide" evidence="12">
    <location>
        <begin position="1"/>
        <end position="25"/>
    </location>
</feature>
<name>A0A3L6Q197_PANMI</name>
<dbReference type="GO" id="GO:0005886">
    <property type="term" value="C:plasma membrane"/>
    <property type="evidence" value="ECO:0007669"/>
    <property type="project" value="UniProtKB-SubCell"/>
</dbReference>
<keyword evidence="10" id="KW-0325">Glycoprotein</keyword>
<dbReference type="OrthoDB" id="676979at2759"/>
<dbReference type="SMART" id="SM00369">
    <property type="entry name" value="LRR_TYP"/>
    <property type="match status" value="8"/>
</dbReference>
<dbReference type="InterPro" id="IPR032675">
    <property type="entry name" value="LRR_dom_sf"/>
</dbReference>
<dbReference type="SUPFAM" id="SSF52058">
    <property type="entry name" value="L domain-like"/>
    <property type="match status" value="3"/>
</dbReference>
<dbReference type="PANTHER" id="PTHR48061">
    <property type="entry name" value="LEUCINE-RICH REPEAT RECEPTOR PROTEIN KINASE EMS1-LIKE-RELATED"/>
    <property type="match status" value="1"/>
</dbReference>
<comment type="similarity">
    <text evidence="2">Belongs to the RLP family.</text>
</comment>
<evidence type="ECO:0000256" key="11">
    <source>
        <dbReference type="SAM" id="Phobius"/>
    </source>
</evidence>
<keyword evidence="4" id="KW-0433">Leucine-rich repeat</keyword>
<organism evidence="14 15">
    <name type="scientific">Panicum miliaceum</name>
    <name type="common">Proso millet</name>
    <name type="synonym">Broomcorn millet</name>
    <dbReference type="NCBI Taxonomy" id="4540"/>
    <lineage>
        <taxon>Eukaryota</taxon>
        <taxon>Viridiplantae</taxon>
        <taxon>Streptophyta</taxon>
        <taxon>Embryophyta</taxon>
        <taxon>Tracheophyta</taxon>
        <taxon>Spermatophyta</taxon>
        <taxon>Magnoliopsida</taxon>
        <taxon>Liliopsida</taxon>
        <taxon>Poales</taxon>
        <taxon>Poaceae</taxon>
        <taxon>PACMAD clade</taxon>
        <taxon>Panicoideae</taxon>
        <taxon>Panicodae</taxon>
        <taxon>Paniceae</taxon>
        <taxon>Panicinae</taxon>
        <taxon>Panicum</taxon>
        <taxon>Panicum sect. Panicum</taxon>
    </lineage>
</organism>
<dbReference type="Gene3D" id="3.80.10.10">
    <property type="entry name" value="Ribonuclease Inhibitor"/>
    <property type="match status" value="4"/>
</dbReference>
<dbReference type="Proteomes" id="UP000275267">
    <property type="component" value="Unassembled WGS sequence"/>
</dbReference>
<dbReference type="InterPro" id="IPR046956">
    <property type="entry name" value="RLP23-like"/>
</dbReference>
<feature type="transmembrane region" description="Helical" evidence="11">
    <location>
        <begin position="882"/>
        <end position="903"/>
    </location>
</feature>
<keyword evidence="6 12" id="KW-0732">Signal</keyword>